<dbReference type="GO" id="GO:0016829">
    <property type="term" value="F:lyase activity"/>
    <property type="evidence" value="ECO:0007669"/>
    <property type="project" value="UniProtKB-KW"/>
</dbReference>
<dbReference type="Proteomes" id="UP000249754">
    <property type="component" value="Unassembled WGS sequence"/>
</dbReference>
<dbReference type="InterPro" id="IPR037523">
    <property type="entry name" value="VOC_core"/>
</dbReference>
<proteinExistence type="predicted"/>
<comment type="caution">
    <text evidence="2">The sequence shown here is derived from an EMBL/GenBank/DDBJ whole genome shotgun (WGS) entry which is preliminary data.</text>
</comment>
<dbReference type="InterPro" id="IPR004360">
    <property type="entry name" value="Glyas_Fos-R_dOase_dom"/>
</dbReference>
<protein>
    <submittedName>
        <fullName evidence="2">Catechol 2,3-dioxygenase-like lactoylglutathione lyase family enzyme</fullName>
    </submittedName>
</protein>
<dbReference type="CDD" id="cd06587">
    <property type="entry name" value="VOC"/>
    <property type="match status" value="1"/>
</dbReference>
<dbReference type="InterPro" id="IPR051332">
    <property type="entry name" value="Fosfomycin_Res_Enzymes"/>
</dbReference>
<dbReference type="SUPFAM" id="SSF54593">
    <property type="entry name" value="Glyoxalase/Bleomycin resistance protein/Dihydroxybiphenyl dioxygenase"/>
    <property type="match status" value="1"/>
</dbReference>
<dbReference type="PROSITE" id="PS51819">
    <property type="entry name" value="VOC"/>
    <property type="match status" value="1"/>
</dbReference>
<gene>
    <name evidence="2" type="ORF">LY11_03311</name>
</gene>
<evidence type="ECO:0000313" key="3">
    <source>
        <dbReference type="Proteomes" id="UP000249754"/>
    </source>
</evidence>
<keyword evidence="2" id="KW-0223">Dioxygenase</keyword>
<accession>A0A327SIE2</accession>
<dbReference type="OrthoDB" id="1270449at2"/>
<keyword evidence="2" id="KW-0560">Oxidoreductase</keyword>
<keyword evidence="2" id="KW-0456">Lyase</keyword>
<name>A0A327SIE2_9SPHI</name>
<dbReference type="PANTHER" id="PTHR36113">
    <property type="entry name" value="LYASE, PUTATIVE-RELATED-RELATED"/>
    <property type="match status" value="1"/>
</dbReference>
<dbReference type="EMBL" id="QLLR01000018">
    <property type="protein sequence ID" value="RAJ28315.1"/>
    <property type="molecule type" value="Genomic_DNA"/>
</dbReference>
<feature type="domain" description="VOC" evidence="1">
    <location>
        <begin position="2"/>
        <end position="116"/>
    </location>
</feature>
<dbReference type="RefSeq" id="WP_111634736.1">
    <property type="nucleotide sequence ID" value="NZ_QLLR01000018.1"/>
</dbReference>
<dbReference type="Gene3D" id="3.10.180.10">
    <property type="entry name" value="2,3-Dihydroxybiphenyl 1,2-Dioxygenase, domain 1"/>
    <property type="match status" value="1"/>
</dbReference>
<evidence type="ECO:0000313" key="2">
    <source>
        <dbReference type="EMBL" id="RAJ28315.1"/>
    </source>
</evidence>
<dbReference type="Pfam" id="PF00903">
    <property type="entry name" value="Glyoxalase"/>
    <property type="match status" value="1"/>
</dbReference>
<evidence type="ECO:0000259" key="1">
    <source>
        <dbReference type="PROSITE" id="PS51819"/>
    </source>
</evidence>
<organism evidence="2 3">
    <name type="scientific">Pedobacter cryoconitis</name>
    <dbReference type="NCBI Taxonomy" id="188932"/>
    <lineage>
        <taxon>Bacteria</taxon>
        <taxon>Pseudomonadati</taxon>
        <taxon>Bacteroidota</taxon>
        <taxon>Sphingobacteriia</taxon>
        <taxon>Sphingobacteriales</taxon>
        <taxon>Sphingobacteriaceae</taxon>
        <taxon>Pedobacter</taxon>
    </lineage>
</organism>
<dbReference type="PANTHER" id="PTHR36113:SF3">
    <property type="entry name" value="SLL5075 PROTEIN"/>
    <property type="match status" value="1"/>
</dbReference>
<sequence>MKLNHIGFAVTEVPATVEMLETYFGMVRAPQTPVSSKMAFLLDKNGSLITFFKTDDAVYPQIFHIGFMQETVEQVKELHEKITAGGYNPEEIREEHGRITFYFMAPGGFMVEVNSLIEEKRPELKDKVNSN</sequence>
<dbReference type="GO" id="GO:0051213">
    <property type="term" value="F:dioxygenase activity"/>
    <property type="evidence" value="ECO:0007669"/>
    <property type="project" value="UniProtKB-KW"/>
</dbReference>
<dbReference type="AlphaFoldDB" id="A0A327SIE2"/>
<reference evidence="2 3" key="1">
    <citation type="submission" date="2018-06" db="EMBL/GenBank/DDBJ databases">
        <title>Genomic Encyclopedia of Archaeal and Bacterial Type Strains, Phase II (KMG-II): from individual species to whole genera.</title>
        <authorList>
            <person name="Goeker M."/>
        </authorList>
    </citation>
    <scope>NUCLEOTIDE SEQUENCE [LARGE SCALE GENOMIC DNA]</scope>
    <source>
        <strain evidence="2 3">DSM 14825</strain>
    </source>
</reference>
<dbReference type="InterPro" id="IPR029068">
    <property type="entry name" value="Glyas_Bleomycin-R_OHBP_Dase"/>
</dbReference>